<keyword evidence="13" id="KW-1185">Reference proteome</keyword>
<dbReference type="NCBIfam" id="NF006960">
    <property type="entry name" value="PRK09437.1"/>
    <property type="match status" value="1"/>
</dbReference>
<evidence type="ECO:0000256" key="8">
    <source>
        <dbReference type="ARBA" id="ARBA00032824"/>
    </source>
</evidence>
<dbReference type="FunFam" id="3.40.30.10:FF:000007">
    <property type="entry name" value="Thioredoxin-dependent thiol peroxidase"/>
    <property type="match status" value="1"/>
</dbReference>
<evidence type="ECO:0000313" key="13">
    <source>
        <dbReference type="Proteomes" id="UP000199161"/>
    </source>
</evidence>
<dbReference type="GO" id="GO:0045454">
    <property type="term" value="P:cell redox homeostasis"/>
    <property type="evidence" value="ECO:0007669"/>
    <property type="project" value="TreeGrafter"/>
</dbReference>
<evidence type="ECO:0000256" key="4">
    <source>
        <dbReference type="ARBA" id="ARBA00022862"/>
    </source>
</evidence>
<evidence type="ECO:0000256" key="6">
    <source>
        <dbReference type="ARBA" id="ARBA00023157"/>
    </source>
</evidence>
<evidence type="ECO:0000256" key="7">
    <source>
        <dbReference type="ARBA" id="ARBA00023284"/>
    </source>
</evidence>
<dbReference type="PROSITE" id="PS51352">
    <property type="entry name" value="THIOREDOXIN_2"/>
    <property type="match status" value="1"/>
</dbReference>
<dbReference type="EC" id="1.11.1.24" evidence="2"/>
<dbReference type="EMBL" id="FOKW01000009">
    <property type="protein sequence ID" value="SFC49795.1"/>
    <property type="molecule type" value="Genomic_DNA"/>
</dbReference>
<keyword evidence="4" id="KW-0049">Antioxidant</keyword>
<keyword evidence="7" id="KW-0676">Redox-active center</keyword>
<dbReference type="InterPro" id="IPR050924">
    <property type="entry name" value="Peroxiredoxin_BCP/PrxQ"/>
</dbReference>
<dbReference type="CDD" id="cd03017">
    <property type="entry name" value="PRX_BCP"/>
    <property type="match status" value="1"/>
</dbReference>
<keyword evidence="3" id="KW-0575">Peroxidase</keyword>
<dbReference type="InterPro" id="IPR036249">
    <property type="entry name" value="Thioredoxin-like_sf"/>
</dbReference>
<reference evidence="13" key="1">
    <citation type="submission" date="2016-10" db="EMBL/GenBank/DDBJ databases">
        <authorList>
            <person name="Varghese N."/>
            <person name="Submissions S."/>
        </authorList>
    </citation>
    <scope>NUCLEOTIDE SEQUENCE [LARGE SCALE GENOMIC DNA]</scope>
    <source>
        <strain evidence="13">DSM 13078</strain>
    </source>
</reference>
<evidence type="ECO:0000256" key="3">
    <source>
        <dbReference type="ARBA" id="ARBA00022559"/>
    </source>
</evidence>
<proteinExistence type="inferred from homology"/>
<dbReference type="SUPFAM" id="SSF52833">
    <property type="entry name" value="Thioredoxin-like"/>
    <property type="match status" value="1"/>
</dbReference>
<evidence type="ECO:0000256" key="1">
    <source>
        <dbReference type="ARBA" id="ARBA00011245"/>
    </source>
</evidence>
<evidence type="ECO:0000256" key="5">
    <source>
        <dbReference type="ARBA" id="ARBA00023002"/>
    </source>
</evidence>
<comment type="catalytic activity">
    <reaction evidence="10">
        <text>a hydroperoxide + [thioredoxin]-dithiol = an alcohol + [thioredoxin]-disulfide + H2O</text>
        <dbReference type="Rhea" id="RHEA:62620"/>
        <dbReference type="Rhea" id="RHEA-COMP:10698"/>
        <dbReference type="Rhea" id="RHEA-COMP:10700"/>
        <dbReference type="ChEBI" id="CHEBI:15377"/>
        <dbReference type="ChEBI" id="CHEBI:29950"/>
        <dbReference type="ChEBI" id="CHEBI:30879"/>
        <dbReference type="ChEBI" id="CHEBI:35924"/>
        <dbReference type="ChEBI" id="CHEBI:50058"/>
        <dbReference type="EC" id="1.11.1.24"/>
    </reaction>
</comment>
<dbReference type="PANTHER" id="PTHR42801:SF4">
    <property type="entry name" value="AHPC_TSA FAMILY PROTEIN"/>
    <property type="match status" value="1"/>
</dbReference>
<evidence type="ECO:0000256" key="10">
    <source>
        <dbReference type="ARBA" id="ARBA00049091"/>
    </source>
</evidence>
<keyword evidence="6" id="KW-1015">Disulfide bond</keyword>
<organism evidence="12 13">
    <name type="scientific">Natronobacterium haloterrestre</name>
    <name type="common">Halobiforma haloterrestris</name>
    <dbReference type="NCBI Taxonomy" id="148448"/>
    <lineage>
        <taxon>Archaea</taxon>
        <taxon>Methanobacteriati</taxon>
        <taxon>Methanobacteriota</taxon>
        <taxon>Stenosarchaea group</taxon>
        <taxon>Halobacteria</taxon>
        <taxon>Halobacteriales</taxon>
        <taxon>Natrialbaceae</taxon>
        <taxon>Natronobacterium</taxon>
    </lineage>
</organism>
<dbReference type="GO" id="GO:0034599">
    <property type="term" value="P:cellular response to oxidative stress"/>
    <property type="evidence" value="ECO:0007669"/>
    <property type="project" value="TreeGrafter"/>
</dbReference>
<dbReference type="InterPro" id="IPR013766">
    <property type="entry name" value="Thioredoxin_domain"/>
</dbReference>
<dbReference type="PANTHER" id="PTHR42801">
    <property type="entry name" value="THIOREDOXIN-DEPENDENT PEROXIDE REDUCTASE"/>
    <property type="match status" value="1"/>
</dbReference>
<dbReference type="GO" id="GO:0008379">
    <property type="term" value="F:thioredoxin peroxidase activity"/>
    <property type="evidence" value="ECO:0007669"/>
    <property type="project" value="TreeGrafter"/>
</dbReference>
<accession>A0A1I1JN38</accession>
<gene>
    <name evidence="12" type="ORF">SAMN05444422_10993</name>
</gene>
<dbReference type="AlphaFoldDB" id="A0A1I1JN38"/>
<dbReference type="GO" id="GO:0005737">
    <property type="term" value="C:cytoplasm"/>
    <property type="evidence" value="ECO:0007669"/>
    <property type="project" value="TreeGrafter"/>
</dbReference>
<evidence type="ECO:0000313" key="12">
    <source>
        <dbReference type="EMBL" id="SFC49795.1"/>
    </source>
</evidence>
<evidence type="ECO:0000256" key="9">
    <source>
        <dbReference type="ARBA" id="ARBA00038489"/>
    </source>
</evidence>
<dbReference type="Pfam" id="PF00578">
    <property type="entry name" value="AhpC-TSA"/>
    <property type="match status" value="1"/>
</dbReference>
<dbReference type="InterPro" id="IPR000866">
    <property type="entry name" value="AhpC/TSA"/>
</dbReference>
<dbReference type="RefSeq" id="WP_281244036.1">
    <property type="nucleotide sequence ID" value="NZ_FOKW01000009.1"/>
</dbReference>
<evidence type="ECO:0000256" key="2">
    <source>
        <dbReference type="ARBA" id="ARBA00013017"/>
    </source>
</evidence>
<dbReference type="Gene3D" id="3.40.30.10">
    <property type="entry name" value="Glutaredoxin"/>
    <property type="match status" value="1"/>
</dbReference>
<comment type="subunit">
    <text evidence="1">Monomer.</text>
</comment>
<feature type="domain" description="Thioredoxin" evidence="11">
    <location>
        <begin position="55"/>
        <end position="205"/>
    </location>
</feature>
<keyword evidence="5" id="KW-0560">Oxidoreductase</keyword>
<protein>
    <recommendedName>
        <fullName evidence="2">thioredoxin-dependent peroxiredoxin</fullName>
        <ecNumber evidence="2">1.11.1.24</ecNumber>
    </recommendedName>
    <alternativeName>
        <fullName evidence="8">Thioredoxin peroxidase</fullName>
    </alternativeName>
</protein>
<comment type="similarity">
    <text evidence="9">Belongs to the peroxiredoxin family. BCP/PrxQ subfamily.</text>
</comment>
<name>A0A1I1JN38_NATHA</name>
<dbReference type="Proteomes" id="UP000199161">
    <property type="component" value="Unassembled WGS sequence"/>
</dbReference>
<sequence length="209" mass="23431">MSTETEETGTEERGDLVLIASVEHRKANREARVNDERTGTKRNAYNDRRELIPMLDVGDTAPAFELQNQHGETVRRSDFDGQRLVLYFYPRANTDGCTTEAREFEDALEAFEERDTAVVGISDDPVSDLETFADDHDLTFDLLSDENGEVATLYESYGEKRMFGNTFDGVFRNTYVVGPDGRIEAVYEGVSPDGHAEAVLDDLQEFAAP</sequence>
<evidence type="ECO:0000259" key="11">
    <source>
        <dbReference type="PROSITE" id="PS51352"/>
    </source>
</evidence>